<comment type="similarity">
    <text evidence="1">Belongs to the peptidase C1 family.</text>
</comment>
<evidence type="ECO:0000259" key="3">
    <source>
        <dbReference type="SMART" id="SM00645"/>
    </source>
</evidence>
<keyword evidence="2" id="KW-1133">Transmembrane helix</keyword>
<dbReference type="PANTHER" id="PTHR12411">
    <property type="entry name" value="CYSTEINE PROTEASE FAMILY C1-RELATED"/>
    <property type="match status" value="1"/>
</dbReference>
<evidence type="ECO:0000256" key="2">
    <source>
        <dbReference type="SAM" id="Phobius"/>
    </source>
</evidence>
<dbReference type="GO" id="GO:0008234">
    <property type="term" value="F:cysteine-type peptidase activity"/>
    <property type="evidence" value="ECO:0007669"/>
    <property type="project" value="InterPro"/>
</dbReference>
<dbReference type="SUPFAM" id="SSF54001">
    <property type="entry name" value="Cysteine proteinases"/>
    <property type="match status" value="1"/>
</dbReference>
<dbReference type="Pfam" id="PF08246">
    <property type="entry name" value="Inhibitor_I29"/>
    <property type="match status" value="1"/>
</dbReference>
<proteinExistence type="inferred from homology"/>
<dbReference type="AlphaFoldDB" id="A0AAW2KIA5"/>
<dbReference type="EMBL" id="JACGWJ010000028">
    <property type="protein sequence ID" value="KAL0305650.1"/>
    <property type="molecule type" value="Genomic_DNA"/>
</dbReference>
<dbReference type="InterPro" id="IPR000668">
    <property type="entry name" value="Peptidase_C1A_C"/>
</dbReference>
<dbReference type="SMART" id="SM00848">
    <property type="entry name" value="Inhibitor_I29"/>
    <property type="match status" value="1"/>
</dbReference>
<dbReference type="SMART" id="SM00645">
    <property type="entry name" value="Pept_C1"/>
    <property type="match status" value="1"/>
</dbReference>
<evidence type="ECO:0000259" key="4">
    <source>
        <dbReference type="SMART" id="SM00848"/>
    </source>
</evidence>
<sequence length="237" mass="26245">MALQLDREIVVALVLVFGMCILPATCRTIPDAAMAERHEQWIDQHGRVYKDDSEKAMRFKIFKQNVEFIESFNSGGGRPYKTGHQPQCLQPLTGERKELLQESRIRGNVNWWIDTSGEDQGCNGGLMDDAFKFIVHNDGLTTESNYPYQGTDDTCNSQKEASSAAKITGYEDVPADDESALLKAVANQPVSVAIDASGMAFQFYMGGVFTGDCGLNWTMVLLLLVMGKLMMVPSIGW</sequence>
<accession>A0AAW2KIA5</accession>
<organism evidence="5">
    <name type="scientific">Sesamum radiatum</name>
    <name type="common">Black benniseed</name>
    <dbReference type="NCBI Taxonomy" id="300843"/>
    <lineage>
        <taxon>Eukaryota</taxon>
        <taxon>Viridiplantae</taxon>
        <taxon>Streptophyta</taxon>
        <taxon>Embryophyta</taxon>
        <taxon>Tracheophyta</taxon>
        <taxon>Spermatophyta</taxon>
        <taxon>Magnoliopsida</taxon>
        <taxon>eudicotyledons</taxon>
        <taxon>Gunneridae</taxon>
        <taxon>Pentapetalae</taxon>
        <taxon>asterids</taxon>
        <taxon>lamiids</taxon>
        <taxon>Lamiales</taxon>
        <taxon>Pedaliaceae</taxon>
        <taxon>Sesamum</taxon>
    </lineage>
</organism>
<protein>
    <submittedName>
        <fullName evidence="5">Senescence-specific cysteine protease SAG39</fullName>
    </submittedName>
</protein>
<dbReference type="InterPro" id="IPR038765">
    <property type="entry name" value="Papain-like_cys_pep_sf"/>
</dbReference>
<dbReference type="InterPro" id="IPR013128">
    <property type="entry name" value="Peptidase_C1A"/>
</dbReference>
<dbReference type="Gene3D" id="1.10.287.2250">
    <property type="match status" value="1"/>
</dbReference>
<keyword evidence="2" id="KW-0812">Transmembrane</keyword>
<dbReference type="InterPro" id="IPR013201">
    <property type="entry name" value="Prot_inhib_I29"/>
</dbReference>
<dbReference type="Gene3D" id="3.90.70.10">
    <property type="entry name" value="Cysteine proteinases"/>
    <property type="match status" value="1"/>
</dbReference>
<reference evidence="5" key="1">
    <citation type="submission" date="2020-06" db="EMBL/GenBank/DDBJ databases">
        <authorList>
            <person name="Li T."/>
            <person name="Hu X."/>
            <person name="Zhang T."/>
            <person name="Song X."/>
            <person name="Zhang H."/>
            <person name="Dai N."/>
            <person name="Sheng W."/>
            <person name="Hou X."/>
            <person name="Wei L."/>
        </authorList>
    </citation>
    <scope>NUCLEOTIDE SEQUENCE</scope>
    <source>
        <strain evidence="5">G02</strain>
        <tissue evidence="5">Leaf</tissue>
    </source>
</reference>
<feature type="domain" description="Peptidase C1A papain C-terminal" evidence="3">
    <location>
        <begin position="68"/>
        <end position="237"/>
    </location>
</feature>
<keyword evidence="2" id="KW-0472">Membrane</keyword>
<feature type="transmembrane region" description="Helical" evidence="2">
    <location>
        <begin position="203"/>
        <end position="225"/>
    </location>
</feature>
<keyword evidence="5" id="KW-0378">Hydrolase</keyword>
<reference evidence="5" key="2">
    <citation type="journal article" date="2024" name="Plant">
        <title>Genomic evolution and insights into agronomic trait innovations of Sesamum species.</title>
        <authorList>
            <person name="Miao H."/>
            <person name="Wang L."/>
            <person name="Qu L."/>
            <person name="Liu H."/>
            <person name="Sun Y."/>
            <person name="Le M."/>
            <person name="Wang Q."/>
            <person name="Wei S."/>
            <person name="Zheng Y."/>
            <person name="Lin W."/>
            <person name="Duan Y."/>
            <person name="Cao H."/>
            <person name="Xiong S."/>
            <person name="Wang X."/>
            <person name="Wei L."/>
            <person name="Li C."/>
            <person name="Ma Q."/>
            <person name="Ju M."/>
            <person name="Zhao R."/>
            <person name="Li G."/>
            <person name="Mu C."/>
            <person name="Tian Q."/>
            <person name="Mei H."/>
            <person name="Zhang T."/>
            <person name="Gao T."/>
            <person name="Zhang H."/>
        </authorList>
    </citation>
    <scope>NUCLEOTIDE SEQUENCE</scope>
    <source>
        <strain evidence="5">G02</strain>
    </source>
</reference>
<gene>
    <name evidence="5" type="ORF">Sradi_5982300</name>
</gene>
<dbReference type="Pfam" id="PF00112">
    <property type="entry name" value="Peptidase_C1"/>
    <property type="match status" value="1"/>
</dbReference>
<name>A0AAW2KIA5_SESRA</name>
<dbReference type="GO" id="GO:0006508">
    <property type="term" value="P:proteolysis"/>
    <property type="evidence" value="ECO:0007669"/>
    <property type="project" value="UniProtKB-KW"/>
</dbReference>
<feature type="domain" description="Cathepsin propeptide inhibitor" evidence="4">
    <location>
        <begin position="38"/>
        <end position="84"/>
    </location>
</feature>
<comment type="caution">
    <text evidence="5">The sequence shown here is derived from an EMBL/GenBank/DDBJ whole genome shotgun (WGS) entry which is preliminary data.</text>
</comment>
<evidence type="ECO:0000313" key="5">
    <source>
        <dbReference type="EMBL" id="KAL0305650.1"/>
    </source>
</evidence>
<keyword evidence="5" id="KW-0645">Protease</keyword>
<evidence type="ECO:0000256" key="1">
    <source>
        <dbReference type="ARBA" id="ARBA00008455"/>
    </source>
</evidence>